<dbReference type="VEuPathDB" id="TriTrypDB:TEOVI_000831500"/>
<comment type="caution">
    <text evidence="1">The sequence shown here is derived from an EMBL/GenBank/DDBJ whole genome shotgun (WGS) entry which is preliminary data.</text>
</comment>
<accession>A0A1G4I2F4</accession>
<sequence length="158" mass="16442">MLTATNFLGVHTATGTATPAAETTITGATDGSCTTTFKPSAPGDSSCETETAGDAQAIDSAPKHLDEFKTLNLLHDDVFAPQVLKIQALCKGTVNADPSGTRSDTACGDTTTQGQWSNAVGVRTVKPTITSAKIDDNVRYTATETDTTCAKTKGRSRR</sequence>
<protein>
    <submittedName>
        <fullName evidence="1">Uncharacterized protein</fullName>
    </submittedName>
</protein>
<dbReference type="GeneID" id="92382249"/>
<dbReference type="Proteomes" id="UP000195570">
    <property type="component" value="Unassembled WGS sequence"/>
</dbReference>
<reference evidence="1" key="1">
    <citation type="submission" date="2016-09" db="EMBL/GenBank/DDBJ databases">
        <authorList>
            <person name="Hebert L."/>
            <person name="Moumen B."/>
        </authorList>
    </citation>
    <scope>NUCLEOTIDE SEQUENCE [LARGE SCALE GENOMIC DNA]</scope>
    <source>
        <strain evidence="1">OVI</strain>
    </source>
</reference>
<organism evidence="1 2">
    <name type="scientific">Trypanosoma equiperdum</name>
    <dbReference type="NCBI Taxonomy" id="5694"/>
    <lineage>
        <taxon>Eukaryota</taxon>
        <taxon>Discoba</taxon>
        <taxon>Euglenozoa</taxon>
        <taxon>Kinetoplastea</taxon>
        <taxon>Metakinetoplastina</taxon>
        <taxon>Trypanosomatida</taxon>
        <taxon>Trypanosomatidae</taxon>
        <taxon>Trypanosoma</taxon>
    </lineage>
</organism>
<gene>
    <name evidence="1" type="ORF">TEOVI_000831500</name>
</gene>
<name>A0A1G4I2F4_TRYEQ</name>
<dbReference type="AlphaFoldDB" id="A0A1G4I2F4"/>
<dbReference type="RefSeq" id="XP_067077483.1">
    <property type="nucleotide sequence ID" value="XM_067221382.1"/>
</dbReference>
<proteinExistence type="predicted"/>
<evidence type="ECO:0000313" key="2">
    <source>
        <dbReference type="Proteomes" id="UP000195570"/>
    </source>
</evidence>
<dbReference type="EMBL" id="CZPT02000468">
    <property type="protein sequence ID" value="SCU65973.1"/>
    <property type="molecule type" value="Genomic_DNA"/>
</dbReference>
<evidence type="ECO:0000313" key="1">
    <source>
        <dbReference type="EMBL" id="SCU65973.1"/>
    </source>
</evidence>
<keyword evidence="2" id="KW-1185">Reference proteome</keyword>